<name>A0AAV3U1D1_9ALTE</name>
<dbReference type="SUPFAM" id="SSF81901">
    <property type="entry name" value="HCP-like"/>
    <property type="match status" value="1"/>
</dbReference>
<feature type="signal peptide" evidence="2">
    <location>
        <begin position="1"/>
        <end position="26"/>
    </location>
</feature>
<organism evidence="3 4">
    <name type="scientific">Halioxenophilus aromaticivorans</name>
    <dbReference type="NCBI Taxonomy" id="1306992"/>
    <lineage>
        <taxon>Bacteria</taxon>
        <taxon>Pseudomonadati</taxon>
        <taxon>Pseudomonadota</taxon>
        <taxon>Gammaproteobacteria</taxon>
        <taxon>Alteromonadales</taxon>
        <taxon>Alteromonadaceae</taxon>
        <taxon>Halioxenophilus</taxon>
    </lineage>
</organism>
<proteinExistence type="predicted"/>
<dbReference type="EMBL" id="BAABLX010000012">
    <property type="protein sequence ID" value="GAA4941203.1"/>
    <property type="molecule type" value="Genomic_DNA"/>
</dbReference>
<dbReference type="Gene3D" id="1.25.40.10">
    <property type="entry name" value="Tetratricopeptide repeat domain"/>
    <property type="match status" value="2"/>
</dbReference>
<dbReference type="AlphaFoldDB" id="A0AAV3U1D1"/>
<dbReference type="InterPro" id="IPR019734">
    <property type="entry name" value="TPR_rpt"/>
</dbReference>
<feature type="repeat" description="TPR" evidence="1">
    <location>
        <begin position="105"/>
        <end position="138"/>
    </location>
</feature>
<dbReference type="InterPro" id="IPR011990">
    <property type="entry name" value="TPR-like_helical_dom_sf"/>
</dbReference>
<keyword evidence="2" id="KW-0732">Signal</keyword>
<dbReference type="SMART" id="SM00028">
    <property type="entry name" value="TPR"/>
    <property type="match status" value="2"/>
</dbReference>
<evidence type="ECO:0000256" key="2">
    <source>
        <dbReference type="SAM" id="SignalP"/>
    </source>
</evidence>
<evidence type="ECO:0008006" key="5">
    <source>
        <dbReference type="Google" id="ProtNLM"/>
    </source>
</evidence>
<accession>A0AAV3U1D1</accession>
<dbReference type="SUPFAM" id="SSF48452">
    <property type="entry name" value="TPR-like"/>
    <property type="match status" value="1"/>
</dbReference>
<dbReference type="Proteomes" id="UP001409585">
    <property type="component" value="Unassembled WGS sequence"/>
</dbReference>
<evidence type="ECO:0000313" key="4">
    <source>
        <dbReference type="Proteomes" id="UP001409585"/>
    </source>
</evidence>
<keyword evidence="4" id="KW-1185">Reference proteome</keyword>
<reference evidence="4" key="1">
    <citation type="journal article" date="2019" name="Int. J. Syst. Evol. Microbiol.">
        <title>The Global Catalogue of Microorganisms (GCM) 10K type strain sequencing project: providing services to taxonomists for standard genome sequencing and annotation.</title>
        <authorList>
            <consortium name="The Broad Institute Genomics Platform"/>
            <consortium name="The Broad Institute Genome Sequencing Center for Infectious Disease"/>
            <person name="Wu L."/>
            <person name="Ma J."/>
        </authorList>
    </citation>
    <scope>NUCLEOTIDE SEQUENCE [LARGE SCALE GENOMIC DNA]</scope>
    <source>
        <strain evidence="4">JCM 19134</strain>
    </source>
</reference>
<dbReference type="RefSeq" id="WP_345420860.1">
    <property type="nucleotide sequence ID" value="NZ_AP031496.1"/>
</dbReference>
<keyword evidence="1" id="KW-0802">TPR repeat</keyword>
<evidence type="ECO:0000256" key="1">
    <source>
        <dbReference type="PROSITE-ProRule" id="PRU00339"/>
    </source>
</evidence>
<protein>
    <recommendedName>
        <fullName evidence="5">Tetratricopeptide repeat protein</fullName>
    </recommendedName>
</protein>
<sequence length="449" mass="50376">MKLLKTKLMRNIALALPMAVAPTASVVVLDSLGLDAGFAKASAQDKRVTRKTPAISQAVYKKLGDPNTMMNPEKEGVQPDFPGALAALKKIESRDAPSWNAYEKATLYNYMAYAYYSTEDFNNALKYYKLVIAQSPQIPLNLETATLYTVAQLQFVVEDYKGAIGTLNRWFKQVDPMFVNADHYALLSQAYYQDKQFDQSLSNVQKAISMYKEAGKTPKENWYSIEMAIQYDRGKNKEVVDILETLVRLYPKQAYYKQLAGMYNMVKKEQQAAYLSDANYVAGALEKETEVLNVAYMMLGEGYSYRAAKIIEKGIDKKVIEPTSKNLETLATAWRMSQEVDKSIAVMKEAASKADNGNLYALLAGNYVDSDQNKNAINAGKKALSRGGVKRMDQLQVVMGMASANLGNWADCEKYFNQAKKDKRSEAFAKNWIQFCQGEQKREESLASN</sequence>
<gene>
    <name evidence="3" type="ORF">GCM10025791_19500</name>
</gene>
<comment type="caution">
    <text evidence="3">The sequence shown here is derived from an EMBL/GenBank/DDBJ whole genome shotgun (WGS) entry which is preliminary data.</text>
</comment>
<dbReference type="PROSITE" id="PS50005">
    <property type="entry name" value="TPR"/>
    <property type="match status" value="1"/>
</dbReference>
<evidence type="ECO:0000313" key="3">
    <source>
        <dbReference type="EMBL" id="GAA4941203.1"/>
    </source>
</evidence>
<feature type="chain" id="PRO_5043898607" description="Tetratricopeptide repeat protein" evidence="2">
    <location>
        <begin position="27"/>
        <end position="449"/>
    </location>
</feature>